<dbReference type="CDD" id="cd08195">
    <property type="entry name" value="DHQS"/>
    <property type="match status" value="1"/>
</dbReference>
<evidence type="ECO:0000256" key="15">
    <source>
        <dbReference type="ARBA" id="ARBA00023239"/>
    </source>
</evidence>
<protein>
    <recommendedName>
        <fullName evidence="7 17">3-dehydroquinate synthase</fullName>
        <shortName evidence="17">DHQS</shortName>
        <ecNumber evidence="6 17">4.2.3.4</ecNumber>
    </recommendedName>
</protein>
<comment type="caution">
    <text evidence="20">The sequence shown here is derived from an EMBL/GenBank/DDBJ whole genome shotgun (WGS) entry which is preliminary data.</text>
</comment>
<feature type="binding site" evidence="17">
    <location>
        <position position="143"/>
    </location>
    <ligand>
        <name>NAD(+)</name>
        <dbReference type="ChEBI" id="CHEBI:57540"/>
    </ligand>
</feature>
<evidence type="ECO:0000256" key="12">
    <source>
        <dbReference type="ARBA" id="ARBA00022833"/>
    </source>
</evidence>
<comment type="similarity">
    <text evidence="5 17">Belongs to the sugar phosphate cyclases superfamily. Dehydroquinate synthase family.</text>
</comment>
<keyword evidence="13 17" id="KW-0520">NAD</keyword>
<dbReference type="Pfam" id="PF24621">
    <property type="entry name" value="DHQS_C"/>
    <property type="match status" value="1"/>
</dbReference>
<name>A0ABW8SM07_9CLOT</name>
<evidence type="ECO:0000256" key="7">
    <source>
        <dbReference type="ARBA" id="ARBA00017684"/>
    </source>
</evidence>
<feature type="domain" description="3-dehydroquinate synthase N-terminal" evidence="18">
    <location>
        <begin position="68"/>
        <end position="179"/>
    </location>
</feature>
<keyword evidence="11 17" id="KW-0547">Nucleotide-binding</keyword>
<dbReference type="InterPro" id="IPR030963">
    <property type="entry name" value="DHQ_synth_fam"/>
</dbReference>
<feature type="binding site" evidence="17">
    <location>
        <begin position="106"/>
        <end position="110"/>
    </location>
    <ligand>
        <name>NAD(+)</name>
        <dbReference type="ChEBI" id="CHEBI:57540"/>
    </ligand>
</feature>
<feature type="binding site" evidence="17">
    <location>
        <begin position="130"/>
        <end position="131"/>
    </location>
    <ligand>
        <name>NAD(+)</name>
        <dbReference type="ChEBI" id="CHEBI:57540"/>
    </ligand>
</feature>
<evidence type="ECO:0000256" key="5">
    <source>
        <dbReference type="ARBA" id="ARBA00005412"/>
    </source>
</evidence>
<dbReference type="InterPro" id="IPR016037">
    <property type="entry name" value="DHQ_synth_AroB"/>
</dbReference>
<keyword evidence="14 17" id="KW-0057">Aromatic amino acid biosynthesis</keyword>
<comment type="cofactor">
    <cofactor evidence="2 17">
        <name>NAD(+)</name>
        <dbReference type="ChEBI" id="CHEBI:57540"/>
    </cofactor>
</comment>
<feature type="binding site" evidence="17">
    <location>
        <position position="263"/>
    </location>
    <ligand>
        <name>Zn(2+)</name>
        <dbReference type="ChEBI" id="CHEBI:29105"/>
    </ligand>
</feature>
<dbReference type="PANTHER" id="PTHR43622:SF7">
    <property type="entry name" value="3-DEHYDROQUINATE SYNTHASE, CHLOROPLASTIC"/>
    <property type="match status" value="1"/>
</dbReference>
<proteinExistence type="inferred from homology"/>
<dbReference type="HAMAP" id="MF_00110">
    <property type="entry name" value="DHQ_synthase"/>
    <property type="match status" value="1"/>
</dbReference>
<dbReference type="PANTHER" id="PTHR43622">
    <property type="entry name" value="3-DEHYDROQUINATE SYNTHASE"/>
    <property type="match status" value="1"/>
</dbReference>
<dbReference type="Proteomes" id="UP001623660">
    <property type="component" value="Unassembled WGS sequence"/>
</dbReference>
<evidence type="ECO:0000256" key="6">
    <source>
        <dbReference type="ARBA" id="ARBA00013031"/>
    </source>
</evidence>
<evidence type="ECO:0000256" key="14">
    <source>
        <dbReference type="ARBA" id="ARBA00023141"/>
    </source>
</evidence>
<dbReference type="NCBIfam" id="TIGR01357">
    <property type="entry name" value="aroB"/>
    <property type="match status" value="1"/>
</dbReference>
<keyword evidence="9 17" id="KW-0028">Amino-acid biosynthesis</keyword>
<feature type="binding site" evidence="17">
    <location>
        <position position="185"/>
    </location>
    <ligand>
        <name>Zn(2+)</name>
        <dbReference type="ChEBI" id="CHEBI:29105"/>
    </ligand>
</feature>
<keyword evidence="10 17" id="KW-0479">Metal-binding</keyword>
<accession>A0ABW8SM07</accession>
<evidence type="ECO:0000313" key="20">
    <source>
        <dbReference type="EMBL" id="MFL0196668.1"/>
    </source>
</evidence>
<dbReference type="PIRSF" id="PIRSF001455">
    <property type="entry name" value="DHQ_synth"/>
    <property type="match status" value="1"/>
</dbReference>
<evidence type="ECO:0000256" key="1">
    <source>
        <dbReference type="ARBA" id="ARBA00001393"/>
    </source>
</evidence>
<dbReference type="EMBL" id="JBJHZX010000020">
    <property type="protein sequence ID" value="MFL0196668.1"/>
    <property type="molecule type" value="Genomic_DNA"/>
</dbReference>
<gene>
    <name evidence="17 20" type="primary">aroB</name>
    <name evidence="20" type="ORF">ACJDU8_14030</name>
</gene>
<dbReference type="GO" id="GO:0003856">
    <property type="term" value="F:3-dehydroquinate synthase activity"/>
    <property type="evidence" value="ECO:0007669"/>
    <property type="project" value="UniProtKB-EC"/>
</dbReference>
<reference evidence="20 21" key="1">
    <citation type="submission" date="2024-11" db="EMBL/GenBank/DDBJ databases">
        <authorList>
            <person name="Heng Y.C."/>
            <person name="Lim A.C.H."/>
            <person name="Lee J.K.Y."/>
            <person name="Kittelmann S."/>
        </authorList>
    </citation>
    <scope>NUCLEOTIDE SEQUENCE [LARGE SCALE GENOMIC DNA]</scope>
    <source>
        <strain evidence="20 21">WILCCON 0269</strain>
    </source>
</reference>
<sequence>MKTIDINVKEKNYKIYIKKGLLSSIGEKLKSIYEGKNTVIITDNNVEKLYMEILKKSLLDSGFIVKVISIEPGEKSKNLNILEKVYGELCNLKIRRKDTIISLGGGVVGDLAGFAASTYLRGINYIQVPTSLLAQVDSSIGGKVAVDLPWGKNLVGSFYHPDAVFIDPDVLLSLSHKFFSDGMAEVIKYGFIKDKSILEHLDLCADKDEVLNCIEDIIYKCCNIKKQLVERDERDLGERMMLNFGHTLGHGIEKYYNYGEYSHGEAVAMGMAYITKRTEEMNMTRKGTYDYIKHILKKYELPIDMPDIDKQILVDSIALDKKSSGNKINLITIEEAGKCKIMKIELSKVYSFLFSENGQNNI</sequence>
<evidence type="ECO:0000256" key="9">
    <source>
        <dbReference type="ARBA" id="ARBA00022605"/>
    </source>
</evidence>
<comment type="subcellular location">
    <subcellularLocation>
        <location evidence="3 17">Cytoplasm</location>
    </subcellularLocation>
</comment>
<evidence type="ECO:0000256" key="16">
    <source>
        <dbReference type="ARBA" id="ARBA00023285"/>
    </source>
</evidence>
<evidence type="ECO:0000313" key="21">
    <source>
        <dbReference type="Proteomes" id="UP001623660"/>
    </source>
</evidence>
<evidence type="ECO:0000259" key="19">
    <source>
        <dbReference type="Pfam" id="PF24621"/>
    </source>
</evidence>
<dbReference type="InterPro" id="IPR050071">
    <property type="entry name" value="Dehydroquinate_synthase"/>
</dbReference>
<keyword evidence="12 17" id="KW-0862">Zinc</keyword>
<evidence type="ECO:0000256" key="8">
    <source>
        <dbReference type="ARBA" id="ARBA00022490"/>
    </source>
</evidence>
<feature type="binding site" evidence="17">
    <location>
        <position position="152"/>
    </location>
    <ligand>
        <name>NAD(+)</name>
        <dbReference type="ChEBI" id="CHEBI:57540"/>
    </ligand>
</feature>
<keyword evidence="15 17" id="KW-0456">Lyase</keyword>
<comment type="cofactor">
    <cofactor evidence="17">
        <name>Co(2+)</name>
        <dbReference type="ChEBI" id="CHEBI:48828"/>
    </cofactor>
    <cofactor evidence="17">
        <name>Zn(2+)</name>
        <dbReference type="ChEBI" id="CHEBI:29105"/>
    </cofactor>
    <text evidence="17">Binds 1 divalent metal cation per subunit. Can use either Co(2+) or Zn(2+).</text>
</comment>
<evidence type="ECO:0000256" key="4">
    <source>
        <dbReference type="ARBA" id="ARBA00004661"/>
    </source>
</evidence>
<comment type="catalytic activity">
    <reaction evidence="1 17">
        <text>7-phospho-2-dehydro-3-deoxy-D-arabino-heptonate = 3-dehydroquinate + phosphate</text>
        <dbReference type="Rhea" id="RHEA:21968"/>
        <dbReference type="ChEBI" id="CHEBI:32364"/>
        <dbReference type="ChEBI" id="CHEBI:43474"/>
        <dbReference type="ChEBI" id="CHEBI:58394"/>
        <dbReference type="EC" id="4.2.3.4"/>
    </reaction>
</comment>
<feature type="binding site" evidence="17">
    <location>
        <position position="246"/>
    </location>
    <ligand>
        <name>Zn(2+)</name>
        <dbReference type="ChEBI" id="CHEBI:29105"/>
    </ligand>
</feature>
<dbReference type="InterPro" id="IPR030960">
    <property type="entry name" value="DHQS/DOIS_N"/>
</dbReference>
<comment type="pathway">
    <text evidence="4 17">Metabolic intermediate biosynthesis; chorismate biosynthesis; chorismate from D-erythrose 4-phosphate and phosphoenolpyruvate: step 2/7.</text>
</comment>
<keyword evidence="8 17" id="KW-0963">Cytoplasm</keyword>
<evidence type="ECO:0000256" key="11">
    <source>
        <dbReference type="ARBA" id="ARBA00022741"/>
    </source>
</evidence>
<dbReference type="Pfam" id="PF01761">
    <property type="entry name" value="DHQ_synthase"/>
    <property type="match status" value="1"/>
</dbReference>
<dbReference type="Gene3D" id="1.20.1090.10">
    <property type="entry name" value="Dehydroquinate synthase-like - alpha domain"/>
    <property type="match status" value="1"/>
</dbReference>
<dbReference type="EC" id="4.2.3.4" evidence="6 17"/>
<dbReference type="InterPro" id="IPR056179">
    <property type="entry name" value="DHQS_C"/>
</dbReference>
<dbReference type="SUPFAM" id="SSF56796">
    <property type="entry name" value="Dehydroquinate synthase-like"/>
    <property type="match status" value="1"/>
</dbReference>
<comment type="caution">
    <text evidence="17">Lacks conserved residue(s) required for the propagation of feature annotation.</text>
</comment>
<evidence type="ECO:0000256" key="13">
    <source>
        <dbReference type="ARBA" id="ARBA00023027"/>
    </source>
</evidence>
<organism evidence="20 21">
    <name type="scientific">Candidatus Clostridium eludens</name>
    <dbReference type="NCBI Taxonomy" id="3381663"/>
    <lineage>
        <taxon>Bacteria</taxon>
        <taxon>Bacillati</taxon>
        <taxon>Bacillota</taxon>
        <taxon>Clostridia</taxon>
        <taxon>Eubacteriales</taxon>
        <taxon>Clostridiaceae</taxon>
        <taxon>Clostridium</taxon>
    </lineage>
</organism>
<evidence type="ECO:0000259" key="18">
    <source>
        <dbReference type="Pfam" id="PF01761"/>
    </source>
</evidence>
<dbReference type="RefSeq" id="WP_406792773.1">
    <property type="nucleotide sequence ID" value="NZ_JBJHZX010000020.1"/>
</dbReference>
<evidence type="ECO:0000256" key="2">
    <source>
        <dbReference type="ARBA" id="ARBA00001911"/>
    </source>
</evidence>
<evidence type="ECO:0000256" key="17">
    <source>
        <dbReference type="HAMAP-Rule" id="MF_00110"/>
    </source>
</evidence>
<evidence type="ECO:0000256" key="3">
    <source>
        <dbReference type="ARBA" id="ARBA00004496"/>
    </source>
</evidence>
<keyword evidence="21" id="KW-1185">Reference proteome</keyword>
<evidence type="ECO:0000256" key="10">
    <source>
        <dbReference type="ARBA" id="ARBA00022723"/>
    </source>
</evidence>
<dbReference type="Gene3D" id="3.40.50.1970">
    <property type="match status" value="1"/>
</dbReference>
<feature type="domain" description="3-dehydroquinate synthase C-terminal" evidence="19">
    <location>
        <begin position="182"/>
        <end position="323"/>
    </location>
</feature>
<comment type="function">
    <text evidence="17">Catalyzes the conversion of 3-deoxy-D-arabino-heptulosonate 7-phosphate (DAHP) to dehydroquinate (DHQ).</text>
</comment>
<keyword evidence="16 17" id="KW-0170">Cobalt</keyword>